<protein>
    <submittedName>
        <fullName evidence="1">Uncharacterized protein</fullName>
    </submittedName>
</protein>
<dbReference type="Proteomes" id="UP000009309">
    <property type="component" value="Unassembled WGS sequence"/>
</dbReference>
<dbReference type="AlphaFoldDB" id="I2GT11"/>
<reference evidence="1 2" key="1">
    <citation type="journal article" date="2012" name="J. Bacteriol.">
        <title>Genome Sequence of the Filamentous Bacterium Fibrisoma limi BUZ 3T.</title>
        <authorList>
            <person name="Filippini M."/>
            <person name="Qi W."/>
            <person name="Jaenicke S."/>
            <person name="Goesmann A."/>
            <person name="Smits T.H."/>
            <person name="Bagheri H.C."/>
        </authorList>
    </citation>
    <scope>NUCLEOTIDE SEQUENCE [LARGE SCALE GENOMIC DNA]</scope>
    <source>
        <strain evidence="2">BUZ 3T</strain>
    </source>
</reference>
<name>I2GT11_9BACT</name>
<organism evidence="1 2">
    <name type="scientific">Fibrisoma limi BUZ 3</name>
    <dbReference type="NCBI Taxonomy" id="1185876"/>
    <lineage>
        <taxon>Bacteria</taxon>
        <taxon>Pseudomonadati</taxon>
        <taxon>Bacteroidota</taxon>
        <taxon>Cytophagia</taxon>
        <taxon>Cytophagales</taxon>
        <taxon>Spirosomataceae</taxon>
        <taxon>Fibrisoma</taxon>
    </lineage>
</organism>
<gene>
    <name evidence="1" type="ORF">BN8_06439</name>
</gene>
<sequence>MNLKIFIRPKFCLKLIRIVDTMVNLLPKWLIGSLKRRIAGPKPQPIIGTYA</sequence>
<proteinExistence type="predicted"/>
<accession>I2GT11</accession>
<comment type="caution">
    <text evidence="1">The sequence shown here is derived from an EMBL/GenBank/DDBJ whole genome shotgun (WGS) entry which is preliminary data.</text>
</comment>
<dbReference type="STRING" id="1185876.BN8_06439"/>
<evidence type="ECO:0000313" key="2">
    <source>
        <dbReference type="Proteomes" id="UP000009309"/>
    </source>
</evidence>
<evidence type="ECO:0000313" key="1">
    <source>
        <dbReference type="EMBL" id="CCH57040.1"/>
    </source>
</evidence>
<dbReference type="EMBL" id="CAIT01000010">
    <property type="protein sequence ID" value="CCH57040.1"/>
    <property type="molecule type" value="Genomic_DNA"/>
</dbReference>
<keyword evidence="2" id="KW-1185">Reference proteome</keyword>